<dbReference type="EMBL" id="JAERSG010000001">
    <property type="protein sequence ID" value="MBL0746510.1"/>
    <property type="molecule type" value="Genomic_DNA"/>
</dbReference>
<feature type="chain" id="PRO_5045519794" description="DUF732 domain-containing protein" evidence="1">
    <location>
        <begin position="19"/>
        <end position="135"/>
    </location>
</feature>
<comment type="caution">
    <text evidence="2">The sequence shown here is derived from an EMBL/GenBank/DDBJ whole genome shotgun (WGS) entry which is preliminary data.</text>
</comment>
<evidence type="ECO:0008006" key="4">
    <source>
        <dbReference type="Google" id="ProtNLM"/>
    </source>
</evidence>
<dbReference type="PROSITE" id="PS51257">
    <property type="entry name" value="PROKAR_LIPOPROTEIN"/>
    <property type="match status" value="1"/>
</dbReference>
<keyword evidence="1" id="KW-0732">Signal</keyword>
<name>A0ABS1L4J1_9ACTN</name>
<dbReference type="Proteomes" id="UP000636918">
    <property type="component" value="Unassembled WGS sequence"/>
</dbReference>
<dbReference type="RefSeq" id="WP_201933102.1">
    <property type="nucleotide sequence ID" value="NZ_JAERSG010000001.1"/>
</dbReference>
<accession>A0ABS1L4J1</accession>
<gene>
    <name evidence="2" type="ORF">JI751_02725</name>
</gene>
<protein>
    <recommendedName>
        <fullName evidence="4">DUF732 domain-containing protein</fullName>
    </recommendedName>
</protein>
<evidence type="ECO:0000313" key="3">
    <source>
        <dbReference type="Proteomes" id="UP000636918"/>
    </source>
</evidence>
<organism evidence="2 3">
    <name type="scientific">Nocardioides baculatus</name>
    <dbReference type="NCBI Taxonomy" id="2801337"/>
    <lineage>
        <taxon>Bacteria</taxon>
        <taxon>Bacillati</taxon>
        <taxon>Actinomycetota</taxon>
        <taxon>Actinomycetes</taxon>
        <taxon>Propionibacteriales</taxon>
        <taxon>Nocardioidaceae</taxon>
        <taxon>Nocardioides</taxon>
    </lineage>
</organism>
<keyword evidence="3" id="KW-1185">Reference proteome</keyword>
<evidence type="ECO:0000256" key="1">
    <source>
        <dbReference type="SAM" id="SignalP"/>
    </source>
</evidence>
<reference evidence="2 3" key="1">
    <citation type="submission" date="2021-01" db="EMBL/GenBank/DDBJ databases">
        <title>Genome seq and assembly of Nocardiodes sp. G10.</title>
        <authorList>
            <person name="Chhetri G."/>
        </authorList>
    </citation>
    <scope>NUCLEOTIDE SEQUENCE [LARGE SCALE GENOMIC DNA]</scope>
    <source>
        <strain evidence="2 3">G10</strain>
    </source>
</reference>
<evidence type="ECO:0000313" key="2">
    <source>
        <dbReference type="EMBL" id="MBL0746510.1"/>
    </source>
</evidence>
<sequence>MGRVGFAHVVAACAVLLAACGGGPGAGAPRDASIDEFCEAKGWMVAEGMDRFFESGLPSDDELVDLVHEWGDELARTGTPDNMSAEARAGFEKLVGRIDGLESGDVDEGSFNWDDGAWEGEEEKSFANYVTNTCP</sequence>
<proteinExistence type="predicted"/>
<feature type="signal peptide" evidence="1">
    <location>
        <begin position="1"/>
        <end position="18"/>
    </location>
</feature>